<dbReference type="GO" id="GO:0000209">
    <property type="term" value="P:protein polyubiquitination"/>
    <property type="evidence" value="ECO:0007669"/>
    <property type="project" value="TreeGrafter"/>
</dbReference>
<evidence type="ECO:0000313" key="3">
    <source>
        <dbReference type="EMBL" id="KAI6654915.1"/>
    </source>
</evidence>
<dbReference type="GO" id="GO:0043161">
    <property type="term" value="P:proteasome-mediated ubiquitin-dependent protein catabolic process"/>
    <property type="evidence" value="ECO:0007669"/>
    <property type="project" value="TreeGrafter"/>
</dbReference>
<proteinExistence type="predicted"/>
<dbReference type="PANTHER" id="PTHR24104:SF25">
    <property type="entry name" value="PROTEIN LIN-41"/>
    <property type="match status" value="1"/>
</dbReference>
<comment type="caution">
    <text evidence="3">The sequence shown here is derived from an EMBL/GenBank/DDBJ whole genome shotgun (WGS) entry which is preliminary data.</text>
</comment>
<dbReference type="InterPro" id="IPR050952">
    <property type="entry name" value="TRIM-NHL_E3_ligases"/>
</dbReference>
<dbReference type="GO" id="GO:0061630">
    <property type="term" value="F:ubiquitin protein ligase activity"/>
    <property type="evidence" value="ECO:0007669"/>
    <property type="project" value="TreeGrafter"/>
</dbReference>
<keyword evidence="1" id="KW-0677">Repeat</keyword>
<name>A0AAV7K1I9_9METZ</name>
<reference evidence="3 4" key="1">
    <citation type="journal article" date="2023" name="BMC Biol.">
        <title>The compact genome of the sponge Oopsacas minuta (Hexactinellida) is lacking key metazoan core genes.</title>
        <authorList>
            <person name="Santini S."/>
            <person name="Schenkelaars Q."/>
            <person name="Jourda C."/>
            <person name="Duchesne M."/>
            <person name="Belahbib H."/>
            <person name="Rocher C."/>
            <person name="Selva M."/>
            <person name="Riesgo A."/>
            <person name="Vervoort M."/>
            <person name="Leys S.P."/>
            <person name="Kodjabachian L."/>
            <person name="Le Bivic A."/>
            <person name="Borchiellini C."/>
            <person name="Claverie J.M."/>
            <person name="Renard E."/>
        </authorList>
    </citation>
    <scope>NUCLEOTIDE SEQUENCE [LARGE SCALE GENOMIC DNA]</scope>
    <source>
        <strain evidence="3">SPO-2</strain>
    </source>
</reference>
<dbReference type="GO" id="GO:0008270">
    <property type="term" value="F:zinc ion binding"/>
    <property type="evidence" value="ECO:0007669"/>
    <property type="project" value="UniProtKB-KW"/>
</dbReference>
<dbReference type="InterPro" id="IPR011042">
    <property type="entry name" value="6-blade_b-propeller_TolB-like"/>
</dbReference>
<evidence type="ECO:0000256" key="1">
    <source>
        <dbReference type="ARBA" id="ARBA00022737"/>
    </source>
</evidence>
<gene>
    <name evidence="3" type="ORF">LOD99_2794</name>
</gene>
<dbReference type="PANTHER" id="PTHR24104">
    <property type="entry name" value="E3 UBIQUITIN-PROTEIN LIGASE NHLRC1-RELATED"/>
    <property type="match status" value="1"/>
</dbReference>
<dbReference type="Proteomes" id="UP001165289">
    <property type="component" value="Unassembled WGS sequence"/>
</dbReference>
<dbReference type="PROSITE" id="PS51125">
    <property type="entry name" value="NHL"/>
    <property type="match status" value="1"/>
</dbReference>
<keyword evidence="4" id="KW-1185">Reference proteome</keyword>
<evidence type="ECO:0000313" key="4">
    <source>
        <dbReference type="Proteomes" id="UP001165289"/>
    </source>
</evidence>
<dbReference type="Pfam" id="PF01436">
    <property type="entry name" value="NHL"/>
    <property type="match status" value="1"/>
</dbReference>
<dbReference type="AlphaFoldDB" id="A0AAV7K1I9"/>
<organism evidence="3 4">
    <name type="scientific">Oopsacas minuta</name>
    <dbReference type="NCBI Taxonomy" id="111878"/>
    <lineage>
        <taxon>Eukaryota</taxon>
        <taxon>Metazoa</taxon>
        <taxon>Porifera</taxon>
        <taxon>Hexactinellida</taxon>
        <taxon>Hexasterophora</taxon>
        <taxon>Lyssacinosida</taxon>
        <taxon>Leucopsacidae</taxon>
        <taxon>Oopsacas</taxon>
    </lineage>
</organism>
<dbReference type="Pfam" id="PF17170">
    <property type="entry name" value="DUF5128"/>
    <property type="match status" value="1"/>
</dbReference>
<feature type="repeat" description="NHL" evidence="2">
    <location>
        <begin position="147"/>
        <end position="185"/>
    </location>
</feature>
<evidence type="ECO:0000256" key="2">
    <source>
        <dbReference type="PROSITE-ProRule" id="PRU00504"/>
    </source>
</evidence>
<dbReference type="InterPro" id="IPR001258">
    <property type="entry name" value="NHL_repeat"/>
</dbReference>
<dbReference type="EMBL" id="JAKMXF010000221">
    <property type="protein sequence ID" value="KAI6654915.1"/>
    <property type="molecule type" value="Genomic_DNA"/>
</dbReference>
<dbReference type="Gene3D" id="2.120.10.30">
    <property type="entry name" value="TolB, C-terminal domain"/>
    <property type="match status" value="2"/>
</dbReference>
<protein>
    <submittedName>
        <fullName evidence="3">Uncharacterized protein</fullName>
    </submittedName>
</protein>
<sequence>MDEFSDKVIRQKEHLLVAKEEIRNVFREMHSQIQIREDELLEEIDRRIQELEFEFENNKDTLVKLFKAKEDTHVFLKDNEFSDVLPNTLQKLQCKLDTLEQLITHNAHIEIIWNISNFQASLNSICKILKFGTYNHKLVPKWGTVNKGREERDLSMPHGIAVDERDNSILVADTLLKCVKVFNTEGMFVKKLSQPAREYWDIVVWQEATFVSHNTGIIKFDTSTGLECGELDTNREIRGLAICDEGLFACVRREFKILVCDQHLNILNEIQLKTPFMTELTLTMAVKLRNYSLYVLFLYSQYSIQLFDMCGTFLRVLVSEKEAPFSRFFSLDSIGNVILTDNNLYKIKVFNNSGELVHVIGKMGWSPGEFLKISGIAVNSKNEIYVCDEGSPDRMLQCF</sequence>
<accession>A0AAV7K1I9</accession>
<dbReference type="SUPFAM" id="SSF101898">
    <property type="entry name" value="NHL repeat"/>
    <property type="match status" value="1"/>
</dbReference>